<accession>H7EI47</accession>
<dbReference type="EMBL" id="AGRW01000034">
    <property type="protein sequence ID" value="EIC02726.1"/>
    <property type="molecule type" value="Genomic_DNA"/>
</dbReference>
<comment type="caution">
    <text evidence="1">The sequence shown here is derived from an EMBL/GenBank/DDBJ whole genome shotgun (WGS) entry which is preliminary data.</text>
</comment>
<keyword evidence="2" id="KW-1185">Reference proteome</keyword>
<proteinExistence type="predicted"/>
<reference evidence="1 2" key="1">
    <citation type="submission" date="2011-09" db="EMBL/GenBank/DDBJ databases">
        <title>The draft genome of Treponema saccharophilum DSM 2985.</title>
        <authorList>
            <consortium name="US DOE Joint Genome Institute (JGI-PGF)"/>
            <person name="Lucas S."/>
            <person name="Copeland A."/>
            <person name="Lapidus A."/>
            <person name="Glavina del Rio T."/>
            <person name="Dalin E."/>
            <person name="Tice H."/>
            <person name="Bruce D."/>
            <person name="Goodwin L."/>
            <person name="Pitluck S."/>
            <person name="Peters L."/>
            <person name="Kyrpides N."/>
            <person name="Mavromatis K."/>
            <person name="Ivanova N."/>
            <person name="Markowitz V."/>
            <person name="Cheng J.-F."/>
            <person name="Hugenholtz P."/>
            <person name="Woyke T."/>
            <person name="Wu D."/>
            <person name="Gronow S."/>
            <person name="Wellnitz S."/>
            <person name="Brambilla E."/>
            <person name="Klenk H.-P."/>
            <person name="Eisen J.A."/>
        </authorList>
    </citation>
    <scope>NUCLEOTIDE SEQUENCE [LARGE SCALE GENOMIC DNA]</scope>
    <source>
        <strain evidence="1 2">DSM 2985</strain>
    </source>
</reference>
<organism evidence="1 2">
    <name type="scientific">Treponema saccharophilum DSM 2985</name>
    <dbReference type="NCBI Taxonomy" id="907348"/>
    <lineage>
        <taxon>Bacteria</taxon>
        <taxon>Pseudomonadati</taxon>
        <taxon>Spirochaetota</taxon>
        <taxon>Spirochaetia</taxon>
        <taxon>Spirochaetales</taxon>
        <taxon>Treponemataceae</taxon>
        <taxon>Treponema</taxon>
    </lineage>
</organism>
<name>H7EI47_9SPIR</name>
<gene>
    <name evidence="1" type="ORF">TresaDRAFT_2221</name>
</gene>
<dbReference type="Proteomes" id="UP000003571">
    <property type="component" value="Unassembled WGS sequence"/>
</dbReference>
<protein>
    <submittedName>
        <fullName evidence="1">Uncharacterized protein</fullName>
    </submittedName>
</protein>
<evidence type="ECO:0000313" key="2">
    <source>
        <dbReference type="Proteomes" id="UP000003571"/>
    </source>
</evidence>
<sequence>MMSICSLFSAPAYAEFAPAFCIYRAEIASAIVFPQEPHSAVLLIDMGTILPQFEDLHDCGEPGSYRQYMSDIPKRYDGFVLQMFRSSLRS</sequence>
<dbReference type="AlphaFoldDB" id="H7EI47"/>
<evidence type="ECO:0000313" key="1">
    <source>
        <dbReference type="EMBL" id="EIC02726.1"/>
    </source>
</evidence>